<protein>
    <recommendedName>
        <fullName evidence="2">Replication-associated protein ORF2/G2P domain-containing protein</fullName>
    </recommendedName>
</protein>
<feature type="domain" description="Replication-associated protein ORF2/G2P" evidence="2">
    <location>
        <begin position="69"/>
        <end position="173"/>
    </location>
</feature>
<proteinExistence type="predicted"/>
<dbReference type="EMBL" id="BK015138">
    <property type="protein sequence ID" value="DAD92514.1"/>
    <property type="molecule type" value="Genomic_DNA"/>
</dbReference>
<evidence type="ECO:0000256" key="1">
    <source>
        <dbReference type="SAM" id="MobiDB-lite"/>
    </source>
</evidence>
<evidence type="ECO:0000259" key="2">
    <source>
        <dbReference type="Pfam" id="PF23343"/>
    </source>
</evidence>
<evidence type="ECO:0000313" key="3">
    <source>
        <dbReference type="EMBL" id="DAD92514.1"/>
    </source>
</evidence>
<reference evidence="3" key="1">
    <citation type="journal article" date="2021" name="Proc. Natl. Acad. Sci. U.S.A.">
        <title>A Catalog of Tens of Thousands of Viruses from Human Metagenomes Reveals Hidden Associations with Chronic Diseases.</title>
        <authorList>
            <person name="Tisza M.J."/>
            <person name="Buck C.B."/>
        </authorList>
    </citation>
    <scope>NUCLEOTIDE SEQUENCE</scope>
    <source>
        <strain evidence="3">Ct5Tq8</strain>
    </source>
</reference>
<sequence length="275" mass="33159">MGTKREEYRLRGGDILEIREFHDGRYGAPGQRREKKKKPTEEQMRQANEREKIRRCQLRMMTYFHEGDCLATLTYRQDKRPPNMKEALKDFQKTIRKVRKEYQKRGYELFWIRNIERGTKGAWHIHIVLNEVGDTASILQQVWGKGGVWSCEIKNSQFYSEDFYQIASYLTKSEHRTEHKSNGDAAKPRLKETSYNTSRNMPLPEPKIQKLVRWQEETKPRKGYYIAKIYEGYNPVTGYKYRQYTMIRLERRRTDYDGDRRLRRDKHKRTTGKKT</sequence>
<feature type="region of interest" description="Disordered" evidence="1">
    <location>
        <begin position="23"/>
        <end position="49"/>
    </location>
</feature>
<organism evidence="3">
    <name type="scientific">Myoviridae sp. ct5Tq8</name>
    <dbReference type="NCBI Taxonomy" id="2826612"/>
    <lineage>
        <taxon>Viruses</taxon>
        <taxon>Duplodnaviria</taxon>
        <taxon>Heunggongvirae</taxon>
        <taxon>Uroviricota</taxon>
        <taxon>Caudoviricetes</taxon>
    </lineage>
</organism>
<accession>A0A8S5NE28</accession>
<dbReference type="Pfam" id="PF23343">
    <property type="entry name" value="REP_ORF2-G2P"/>
    <property type="match status" value="1"/>
</dbReference>
<feature type="compositionally biased region" description="Basic and acidic residues" evidence="1">
    <location>
        <begin position="39"/>
        <end position="49"/>
    </location>
</feature>
<name>A0A8S5NE28_9CAUD</name>
<dbReference type="InterPro" id="IPR056906">
    <property type="entry name" value="ORF2/G2P_dom"/>
</dbReference>